<evidence type="ECO:0000256" key="16">
    <source>
        <dbReference type="SAM" id="Phobius"/>
    </source>
</evidence>
<keyword evidence="20" id="KW-1185">Reference proteome</keyword>
<dbReference type="SUPFAM" id="SSF46458">
    <property type="entry name" value="Globin-like"/>
    <property type="match status" value="1"/>
</dbReference>
<evidence type="ECO:0000256" key="2">
    <source>
        <dbReference type="ARBA" id="ARBA00001974"/>
    </source>
</evidence>
<dbReference type="PROSITE" id="PS51384">
    <property type="entry name" value="FAD_FR"/>
    <property type="match status" value="1"/>
</dbReference>
<dbReference type="InterPro" id="IPR001433">
    <property type="entry name" value="OxRdtase_FAD/NAD-bd"/>
</dbReference>
<dbReference type="GO" id="GO:0008941">
    <property type="term" value="F:nitric oxide dioxygenase NAD(P)H activity"/>
    <property type="evidence" value="ECO:0007669"/>
    <property type="project" value="UniProtKB-EC"/>
</dbReference>
<comment type="catalytic activity">
    <reaction evidence="15">
        <text>2 nitric oxide + NADPH + 2 O2 = 2 nitrate + NADP(+) + H(+)</text>
        <dbReference type="Rhea" id="RHEA:19465"/>
        <dbReference type="ChEBI" id="CHEBI:15378"/>
        <dbReference type="ChEBI" id="CHEBI:15379"/>
        <dbReference type="ChEBI" id="CHEBI:16480"/>
        <dbReference type="ChEBI" id="CHEBI:17632"/>
        <dbReference type="ChEBI" id="CHEBI:57783"/>
        <dbReference type="ChEBI" id="CHEBI:58349"/>
        <dbReference type="EC" id="1.14.12.17"/>
    </reaction>
</comment>
<keyword evidence="12" id="KW-0408">Iron</keyword>
<keyword evidence="11" id="KW-0560">Oxidoreductase</keyword>
<evidence type="ECO:0000259" key="17">
    <source>
        <dbReference type="PROSITE" id="PS01033"/>
    </source>
</evidence>
<keyword evidence="8" id="KW-0479">Metal-binding</keyword>
<keyword evidence="9" id="KW-0274">FAD</keyword>
<dbReference type="Gene3D" id="2.40.30.10">
    <property type="entry name" value="Translation factors"/>
    <property type="match status" value="1"/>
</dbReference>
<keyword evidence="7" id="KW-0285">Flavoprotein</keyword>
<keyword evidence="16" id="KW-1133">Transmembrane helix</keyword>
<evidence type="ECO:0000256" key="5">
    <source>
        <dbReference type="ARBA" id="ARBA00022575"/>
    </source>
</evidence>
<dbReference type="FunFam" id="2.40.30.10:FF:000034">
    <property type="entry name" value="Flavohemoprotein"/>
    <property type="match status" value="1"/>
</dbReference>
<keyword evidence="6" id="KW-0349">Heme</keyword>
<dbReference type="GO" id="GO:0046210">
    <property type="term" value="P:nitric oxide catabolic process"/>
    <property type="evidence" value="ECO:0007669"/>
    <property type="project" value="TreeGrafter"/>
</dbReference>
<dbReference type="PROSITE" id="PS01033">
    <property type="entry name" value="GLOBIN"/>
    <property type="match status" value="1"/>
</dbReference>
<dbReference type="AlphaFoldDB" id="A0A1M2VDY7"/>
<feature type="domain" description="FAD-binding FR-type" evidence="18">
    <location>
        <begin position="183"/>
        <end position="306"/>
    </location>
</feature>
<dbReference type="InterPro" id="IPR017938">
    <property type="entry name" value="Riboflavin_synthase-like_b-brl"/>
</dbReference>
<evidence type="ECO:0000256" key="15">
    <source>
        <dbReference type="ARBA" id="ARBA00049433"/>
    </source>
</evidence>
<dbReference type="InterPro" id="IPR009050">
    <property type="entry name" value="Globin-like_sf"/>
</dbReference>
<feature type="domain" description="Globin" evidence="17">
    <location>
        <begin position="16"/>
        <end position="174"/>
    </location>
</feature>
<comment type="cofactor">
    <cofactor evidence="1">
        <name>heme b</name>
        <dbReference type="ChEBI" id="CHEBI:60344"/>
    </cofactor>
</comment>
<accession>A0A1M2VDY7</accession>
<evidence type="ECO:0000256" key="11">
    <source>
        <dbReference type="ARBA" id="ARBA00023002"/>
    </source>
</evidence>
<dbReference type="PANTHER" id="PTHR43396">
    <property type="entry name" value="FLAVOHEMOPROTEIN"/>
    <property type="match status" value="1"/>
</dbReference>
<keyword evidence="5" id="KW-0216">Detoxification</keyword>
<dbReference type="SUPFAM" id="SSF52343">
    <property type="entry name" value="Ferredoxin reductase-like, C-terminal NADP-linked domain"/>
    <property type="match status" value="1"/>
</dbReference>
<dbReference type="Gene3D" id="3.40.50.80">
    <property type="entry name" value="Nucleotide-binding domain of ferredoxin-NADP reductase (FNR) module"/>
    <property type="match status" value="1"/>
</dbReference>
<dbReference type="GO" id="GO:0071500">
    <property type="term" value="P:cellular response to nitrosative stress"/>
    <property type="evidence" value="ECO:0007669"/>
    <property type="project" value="TreeGrafter"/>
</dbReference>
<dbReference type="CDD" id="cd08922">
    <property type="entry name" value="FHb-globin"/>
    <property type="match status" value="1"/>
</dbReference>
<dbReference type="Proteomes" id="UP000184267">
    <property type="component" value="Unassembled WGS sequence"/>
</dbReference>
<dbReference type="InterPro" id="IPR039261">
    <property type="entry name" value="FNR_nucleotide-bd"/>
</dbReference>
<evidence type="ECO:0000256" key="12">
    <source>
        <dbReference type="ARBA" id="ARBA00023004"/>
    </source>
</evidence>
<dbReference type="InterPro" id="IPR000971">
    <property type="entry name" value="Globin"/>
</dbReference>
<evidence type="ECO:0000256" key="10">
    <source>
        <dbReference type="ARBA" id="ARBA00022857"/>
    </source>
</evidence>
<evidence type="ECO:0000256" key="8">
    <source>
        <dbReference type="ARBA" id="ARBA00022723"/>
    </source>
</evidence>
<evidence type="ECO:0000256" key="13">
    <source>
        <dbReference type="ARBA" id="ARBA00023027"/>
    </source>
</evidence>
<dbReference type="GO" id="GO:0046872">
    <property type="term" value="F:metal ion binding"/>
    <property type="evidence" value="ECO:0007669"/>
    <property type="project" value="UniProtKB-KW"/>
</dbReference>
<evidence type="ECO:0000256" key="14">
    <source>
        <dbReference type="ARBA" id="ARBA00048649"/>
    </source>
</evidence>
<protein>
    <recommendedName>
        <fullName evidence="4">nitric oxide dioxygenase</fullName>
        <ecNumber evidence="4">1.14.12.17</ecNumber>
    </recommendedName>
</protein>
<gene>
    <name evidence="19" type="ORF">TRAPUB_3347</name>
</gene>
<keyword evidence="10" id="KW-0521">NADP</keyword>
<evidence type="ECO:0000256" key="6">
    <source>
        <dbReference type="ARBA" id="ARBA00022617"/>
    </source>
</evidence>
<evidence type="ECO:0000256" key="1">
    <source>
        <dbReference type="ARBA" id="ARBA00001970"/>
    </source>
</evidence>
<comment type="cofactor">
    <cofactor evidence="2">
        <name>FAD</name>
        <dbReference type="ChEBI" id="CHEBI:57692"/>
    </cofactor>
</comment>
<dbReference type="InterPro" id="IPR012292">
    <property type="entry name" value="Globin/Proto"/>
</dbReference>
<sequence>MSKTIESSGNLPHPPPLVPEQRKLIAATVPILAEHGIAITTLFYEQLLDVNPELRNDFSHSKQEVCPLYLSKTCANAYLPPSLQRGHQAEALARAVYAYAANIEDLTPILPVVERITHKHTSLHVAPSHYAVVGKHLFEAITQVVGADMFKGNLYEAWGAAYWNLAHVFINREHELYEAAQWVGWREFVVAKKIQESDEVTSFHLEPKDGVPLELYRPGQYISVQNFVPELGLRQSRQYSLSDVPNPESFHISVKREPGIRTVAHSGALDTAKAAHPGWMSELLHARLAEGDSIEVAFPFGEFFLDDSAAPVILLLAGVGLTPLLAMLNTLVKADIKREVSWVHAVRNERVHAFREHVRKMREAHPDRVCTRVFYSEPSASDGEGRDCDVRGRLELEKVPREVLRLDAKDAQYYVRGPETFMSDTVSGLKSRGVDASRIHAEVFGSGATPK</sequence>
<dbReference type="EMBL" id="MNAD01001380">
    <property type="protein sequence ID" value="OJT05805.1"/>
    <property type="molecule type" value="Genomic_DNA"/>
</dbReference>
<keyword evidence="16" id="KW-0812">Transmembrane</keyword>
<dbReference type="InterPro" id="IPR017927">
    <property type="entry name" value="FAD-bd_FR_type"/>
</dbReference>
<dbReference type="CDD" id="cd06184">
    <property type="entry name" value="flavohem_like_fad_nad_binding"/>
    <property type="match status" value="1"/>
</dbReference>
<comment type="catalytic activity">
    <reaction evidence="14">
        <text>2 nitric oxide + NADH + 2 O2 = 2 nitrate + NAD(+) + H(+)</text>
        <dbReference type="Rhea" id="RHEA:19469"/>
        <dbReference type="ChEBI" id="CHEBI:15378"/>
        <dbReference type="ChEBI" id="CHEBI:15379"/>
        <dbReference type="ChEBI" id="CHEBI:16480"/>
        <dbReference type="ChEBI" id="CHEBI:17632"/>
        <dbReference type="ChEBI" id="CHEBI:57540"/>
        <dbReference type="ChEBI" id="CHEBI:57945"/>
        <dbReference type="EC" id="1.14.12.17"/>
    </reaction>
</comment>
<dbReference type="GO" id="GO:0019825">
    <property type="term" value="F:oxygen binding"/>
    <property type="evidence" value="ECO:0007669"/>
    <property type="project" value="InterPro"/>
</dbReference>
<dbReference type="SUPFAM" id="SSF63380">
    <property type="entry name" value="Riboflavin synthase domain-like"/>
    <property type="match status" value="1"/>
</dbReference>
<dbReference type="Pfam" id="PF00175">
    <property type="entry name" value="NAD_binding_1"/>
    <property type="match status" value="1"/>
</dbReference>
<organism evidence="19 20">
    <name type="scientific">Trametes pubescens</name>
    <name type="common">White-rot fungus</name>
    <dbReference type="NCBI Taxonomy" id="154538"/>
    <lineage>
        <taxon>Eukaryota</taxon>
        <taxon>Fungi</taxon>
        <taxon>Dikarya</taxon>
        <taxon>Basidiomycota</taxon>
        <taxon>Agaricomycotina</taxon>
        <taxon>Agaricomycetes</taxon>
        <taxon>Polyporales</taxon>
        <taxon>Polyporaceae</taxon>
        <taxon>Trametes</taxon>
    </lineage>
</organism>
<evidence type="ECO:0000256" key="9">
    <source>
        <dbReference type="ARBA" id="ARBA00022827"/>
    </source>
</evidence>
<evidence type="ECO:0000313" key="20">
    <source>
        <dbReference type="Proteomes" id="UP000184267"/>
    </source>
</evidence>
<evidence type="ECO:0000256" key="4">
    <source>
        <dbReference type="ARBA" id="ARBA00012229"/>
    </source>
</evidence>
<proteinExistence type="inferred from homology"/>
<dbReference type="OrthoDB" id="436496at2759"/>
<evidence type="ECO:0000313" key="19">
    <source>
        <dbReference type="EMBL" id="OJT05805.1"/>
    </source>
</evidence>
<evidence type="ECO:0000256" key="3">
    <source>
        <dbReference type="ARBA" id="ARBA00006401"/>
    </source>
</evidence>
<dbReference type="PANTHER" id="PTHR43396:SF3">
    <property type="entry name" value="FLAVOHEMOPROTEIN"/>
    <property type="match status" value="1"/>
</dbReference>
<dbReference type="Gene3D" id="1.10.490.10">
    <property type="entry name" value="Globins"/>
    <property type="match status" value="1"/>
</dbReference>
<reference evidence="19 20" key="1">
    <citation type="submission" date="2016-10" db="EMBL/GenBank/DDBJ databases">
        <title>Genome sequence of the basidiomycete white-rot fungus Trametes pubescens.</title>
        <authorList>
            <person name="Makela M.R."/>
            <person name="Granchi Z."/>
            <person name="Peng M."/>
            <person name="De Vries R.P."/>
            <person name="Grigoriev I."/>
            <person name="Riley R."/>
            <person name="Hilden K."/>
        </authorList>
    </citation>
    <scope>NUCLEOTIDE SEQUENCE [LARGE SCALE GENOMIC DNA]</scope>
    <source>
        <strain evidence="19 20">FBCC735</strain>
    </source>
</reference>
<comment type="similarity">
    <text evidence="3">In the C-terminal section; belongs to the flavoprotein pyridine nucleotide cytochrome reductase family.</text>
</comment>
<evidence type="ECO:0000256" key="7">
    <source>
        <dbReference type="ARBA" id="ARBA00022630"/>
    </source>
</evidence>
<name>A0A1M2VDY7_TRAPU</name>
<feature type="transmembrane region" description="Helical" evidence="16">
    <location>
        <begin position="312"/>
        <end position="332"/>
    </location>
</feature>
<keyword evidence="16" id="KW-0472">Membrane</keyword>
<dbReference type="EC" id="1.14.12.17" evidence="4"/>
<dbReference type="GO" id="GO:0009636">
    <property type="term" value="P:response to toxic substance"/>
    <property type="evidence" value="ECO:0007669"/>
    <property type="project" value="UniProtKB-KW"/>
</dbReference>
<dbReference type="FunFam" id="3.40.50.80:FF:000010">
    <property type="entry name" value="Flavohemoprotein"/>
    <property type="match status" value="1"/>
</dbReference>
<dbReference type="Pfam" id="PF00042">
    <property type="entry name" value="Globin"/>
    <property type="match status" value="1"/>
</dbReference>
<dbReference type="STRING" id="154538.A0A1M2VDY7"/>
<dbReference type="GO" id="GO:0071949">
    <property type="term" value="F:FAD binding"/>
    <property type="evidence" value="ECO:0007669"/>
    <property type="project" value="TreeGrafter"/>
</dbReference>
<keyword evidence="13" id="KW-0520">NAD</keyword>
<dbReference type="GO" id="GO:0020037">
    <property type="term" value="F:heme binding"/>
    <property type="evidence" value="ECO:0007669"/>
    <property type="project" value="InterPro"/>
</dbReference>
<comment type="caution">
    <text evidence="19">The sequence shown here is derived from an EMBL/GenBank/DDBJ whole genome shotgun (WGS) entry which is preliminary data.</text>
</comment>
<evidence type="ECO:0000259" key="18">
    <source>
        <dbReference type="PROSITE" id="PS51384"/>
    </source>
</evidence>